<organism evidence="3 4">
    <name type="scientific">Eiseniibacteriota bacterium</name>
    <dbReference type="NCBI Taxonomy" id="2212470"/>
    <lineage>
        <taxon>Bacteria</taxon>
        <taxon>Candidatus Eiseniibacteriota</taxon>
    </lineage>
</organism>
<dbReference type="InterPro" id="IPR036249">
    <property type="entry name" value="Thioredoxin-like_sf"/>
</dbReference>
<evidence type="ECO:0000256" key="2">
    <source>
        <dbReference type="SAM" id="MobiDB-lite"/>
    </source>
</evidence>
<name>A0A538SS77_UNCEI</name>
<dbReference type="EMBL" id="VBOT01000002">
    <property type="protein sequence ID" value="TMQ54211.1"/>
    <property type="molecule type" value="Genomic_DNA"/>
</dbReference>
<comment type="caution">
    <text evidence="3">The sequence shown here is derived from an EMBL/GenBank/DDBJ whole genome shotgun (WGS) entry which is preliminary data.</text>
</comment>
<feature type="region of interest" description="Disordered" evidence="2">
    <location>
        <begin position="1"/>
        <end position="25"/>
    </location>
</feature>
<dbReference type="AlphaFoldDB" id="A0A538SS77"/>
<keyword evidence="1" id="KW-0175">Coiled coil</keyword>
<reference evidence="3 4" key="1">
    <citation type="journal article" date="2019" name="Nat. Microbiol.">
        <title>Mediterranean grassland soil C-N compound turnover is dependent on rainfall and depth, and is mediated by genomically divergent microorganisms.</title>
        <authorList>
            <person name="Diamond S."/>
            <person name="Andeer P.F."/>
            <person name="Li Z."/>
            <person name="Crits-Christoph A."/>
            <person name="Burstein D."/>
            <person name="Anantharaman K."/>
            <person name="Lane K.R."/>
            <person name="Thomas B.C."/>
            <person name="Pan C."/>
            <person name="Northen T.R."/>
            <person name="Banfield J.F."/>
        </authorList>
    </citation>
    <scope>NUCLEOTIDE SEQUENCE [LARGE SCALE GENOMIC DNA]</scope>
    <source>
        <strain evidence="3">WS_3</strain>
    </source>
</reference>
<dbReference type="Pfam" id="PF05988">
    <property type="entry name" value="DUF899"/>
    <property type="match status" value="1"/>
</dbReference>
<accession>A0A538SS77</accession>
<proteinExistence type="predicted"/>
<evidence type="ECO:0000256" key="1">
    <source>
        <dbReference type="SAM" id="Coils"/>
    </source>
</evidence>
<dbReference type="Gene3D" id="3.40.30.10">
    <property type="entry name" value="Glutaredoxin"/>
    <property type="match status" value="1"/>
</dbReference>
<protein>
    <submittedName>
        <fullName evidence="3">DUF899 domain-containing protein</fullName>
    </submittedName>
</protein>
<sequence length="256" mass="28974">MNDPGRPRRRLTGGSVDASLTAPQEAAMHTIRFPNETPQYRKARNELLEAEKDLRQEVERVAALRRKLPLGGAVPQDYVFDEGEEGKARPVKLSELFEPGKDTLVVYSFMYGPEMKRACPLCTSILDSLDGAAPHVSQRVNVAVVAKSSIARIREFARERGWRRLRLLSSAGNPYNRDYHGEKADGAQIPAMNVFVKRDGQVHHFWNSELFYAPAEGGQDARHVDLIWPLWNVLDLTPEGRGVDFYPRLSYEMVQK</sequence>
<evidence type="ECO:0000313" key="3">
    <source>
        <dbReference type="EMBL" id="TMQ54211.1"/>
    </source>
</evidence>
<evidence type="ECO:0000313" key="4">
    <source>
        <dbReference type="Proteomes" id="UP000320184"/>
    </source>
</evidence>
<feature type="coiled-coil region" evidence="1">
    <location>
        <begin position="40"/>
        <end position="67"/>
    </location>
</feature>
<dbReference type="InterPro" id="IPR010296">
    <property type="entry name" value="DUF899_thioredox"/>
</dbReference>
<dbReference type="SUPFAM" id="SSF52833">
    <property type="entry name" value="Thioredoxin-like"/>
    <property type="match status" value="1"/>
</dbReference>
<gene>
    <name evidence="3" type="ORF">E6K73_00300</name>
</gene>
<dbReference type="Proteomes" id="UP000320184">
    <property type="component" value="Unassembled WGS sequence"/>
</dbReference>